<evidence type="ECO:0000313" key="5">
    <source>
        <dbReference type="EMBL" id="KQM09689.1"/>
    </source>
</evidence>
<dbReference type="EMBL" id="LIIK01000001">
    <property type="protein sequence ID" value="KQM09727.1"/>
    <property type="molecule type" value="Genomic_DNA"/>
</dbReference>
<comment type="caution">
    <text evidence="5">The sequence shown here is derived from an EMBL/GenBank/DDBJ whole genome shotgun (WGS) entry which is preliminary data.</text>
</comment>
<protein>
    <recommendedName>
        <fullName evidence="4">Glycosyltransferase 2-like domain-containing protein</fullName>
    </recommendedName>
</protein>
<dbReference type="InterPro" id="IPR001173">
    <property type="entry name" value="Glyco_trans_2-like"/>
</dbReference>
<comment type="similarity">
    <text evidence="1">Belongs to the glycosyltransferase 2 family.</text>
</comment>
<evidence type="ECO:0000256" key="3">
    <source>
        <dbReference type="ARBA" id="ARBA00022679"/>
    </source>
</evidence>
<proteinExistence type="inferred from homology"/>
<keyword evidence="7" id="KW-1185">Reference proteome</keyword>
<evidence type="ECO:0000256" key="2">
    <source>
        <dbReference type="ARBA" id="ARBA00022676"/>
    </source>
</evidence>
<reference evidence="5 7" key="1">
    <citation type="submission" date="2015-08" db="EMBL/GenBank/DDBJ databases">
        <title>Candidatus Bacteriodes Periocalifornicus.</title>
        <authorList>
            <person name="McLean J.S."/>
            <person name="Kelley S."/>
        </authorList>
    </citation>
    <scope>NUCLEOTIDE SEQUENCE [LARGE SCALE GENOMIC DNA]</scope>
    <source>
        <strain evidence="5">12B</strain>
    </source>
</reference>
<feature type="domain" description="Glycosyltransferase 2-like" evidence="4">
    <location>
        <begin position="7"/>
        <end position="153"/>
    </location>
</feature>
<evidence type="ECO:0000256" key="1">
    <source>
        <dbReference type="ARBA" id="ARBA00006739"/>
    </source>
</evidence>
<keyword evidence="3" id="KW-0808">Transferase</keyword>
<dbReference type="STRING" id="1702214.AL399_00255"/>
<evidence type="ECO:0000313" key="7">
    <source>
        <dbReference type="Proteomes" id="UP000054172"/>
    </source>
</evidence>
<name>A0A0Q4B9H0_9BACT</name>
<sequence>MSSRVAVVVLNWNTRGLLEQFLPPLLASVPECARVVVADNGSTDGSAGYVESAFPSVLVVRSSENLGFAAGYNFALARVRELLGAEIYVLLNTDVEVSPGWLSPLLACLDADAARWAVMPKIRSYAQRGHFEYAGASGGYLDWLGYPFCRGRILGTVERDQGQYDDARPVHWASGACLAVRAEAYWRCGGLKAEFFAHMEEIDLCWHMRRLGGQVWVEPQSVVYHIGGGTLPTASPRKLYLNFRNSLWMLHANLPARSRWIRLILRMLLDGAAALVYLLSGRGALFMAVLRAHVDFWKAFKNFNNDGNPRLAPLAPRLIVFRYVILRQKTFSRIPHF</sequence>
<dbReference type="AlphaFoldDB" id="A0A0Q4B9H0"/>
<dbReference type="Gene3D" id="3.90.550.10">
    <property type="entry name" value="Spore Coat Polysaccharide Biosynthesis Protein SpsA, Chain A"/>
    <property type="match status" value="1"/>
</dbReference>
<dbReference type="CDD" id="cd04186">
    <property type="entry name" value="GT_2_like_c"/>
    <property type="match status" value="1"/>
</dbReference>
<accession>A0A0Q4B9H0</accession>
<dbReference type="PATRIC" id="fig|1702214.3.peg.237"/>
<evidence type="ECO:0000259" key="4">
    <source>
        <dbReference type="Pfam" id="PF00535"/>
    </source>
</evidence>
<dbReference type="PANTHER" id="PTHR43179">
    <property type="entry name" value="RHAMNOSYLTRANSFERASE WBBL"/>
    <property type="match status" value="1"/>
</dbReference>
<gene>
    <name evidence="5" type="ORF">AL399_00255</name>
    <name evidence="6" type="ORF">AL399_00525</name>
</gene>
<dbReference type="InterPro" id="IPR029044">
    <property type="entry name" value="Nucleotide-diphossugar_trans"/>
</dbReference>
<evidence type="ECO:0000313" key="6">
    <source>
        <dbReference type="EMBL" id="KQM09727.1"/>
    </source>
</evidence>
<dbReference type="EMBL" id="LIIK01000001">
    <property type="protein sequence ID" value="KQM09689.1"/>
    <property type="molecule type" value="Genomic_DNA"/>
</dbReference>
<dbReference type="GO" id="GO:0016757">
    <property type="term" value="F:glycosyltransferase activity"/>
    <property type="evidence" value="ECO:0007669"/>
    <property type="project" value="UniProtKB-KW"/>
</dbReference>
<keyword evidence="2" id="KW-0328">Glycosyltransferase</keyword>
<dbReference type="Pfam" id="PF00535">
    <property type="entry name" value="Glycos_transf_2"/>
    <property type="match status" value="1"/>
</dbReference>
<dbReference type="PANTHER" id="PTHR43179:SF12">
    <property type="entry name" value="GALACTOFURANOSYLTRANSFERASE GLFT2"/>
    <property type="match status" value="1"/>
</dbReference>
<organism evidence="5 7">
    <name type="scientific">Candidatus [Bacteroides] periocalifornicus</name>
    <dbReference type="NCBI Taxonomy" id="1702214"/>
    <lineage>
        <taxon>Bacteria</taxon>
        <taxon>Pseudomonadati</taxon>
        <taxon>Bacteroidota</taxon>
    </lineage>
</organism>
<dbReference type="SUPFAM" id="SSF53448">
    <property type="entry name" value="Nucleotide-diphospho-sugar transferases"/>
    <property type="match status" value="1"/>
</dbReference>
<dbReference type="Proteomes" id="UP000054172">
    <property type="component" value="Unassembled WGS sequence"/>
</dbReference>